<dbReference type="AlphaFoldDB" id="A0A6M3XVG4"/>
<accession>A0A6M3XVG4</accession>
<organism evidence="1">
    <name type="scientific">viral metagenome</name>
    <dbReference type="NCBI Taxonomy" id="1070528"/>
    <lineage>
        <taxon>unclassified sequences</taxon>
        <taxon>metagenomes</taxon>
        <taxon>organismal metagenomes</taxon>
    </lineage>
</organism>
<sequence length="120" mass="13886">MNRVCLTKDRKLIEMQSGGNDREDLMEIRLNTLKQNALNAGYKEDEIEVKWITDEEWTAIQEAERVRNYDPSIEVKAKLAEIDLKSIRAIREYLAAKPDAPAYLKTYEAQAIAERTIITK</sequence>
<protein>
    <submittedName>
        <fullName evidence="1">Uncharacterized protein</fullName>
    </submittedName>
</protein>
<evidence type="ECO:0000313" key="1">
    <source>
        <dbReference type="EMBL" id="QJI01763.1"/>
    </source>
</evidence>
<gene>
    <name evidence="1" type="ORF">TM448B02758_0002</name>
</gene>
<dbReference type="EMBL" id="MT144949">
    <property type="protein sequence ID" value="QJI01763.1"/>
    <property type="molecule type" value="Genomic_DNA"/>
</dbReference>
<reference evidence="1" key="1">
    <citation type="submission" date="2020-03" db="EMBL/GenBank/DDBJ databases">
        <title>The deep terrestrial virosphere.</title>
        <authorList>
            <person name="Holmfeldt K."/>
            <person name="Nilsson E."/>
            <person name="Simone D."/>
            <person name="Lopez-Fernandez M."/>
            <person name="Wu X."/>
            <person name="de Brujin I."/>
            <person name="Lundin D."/>
            <person name="Andersson A."/>
            <person name="Bertilsson S."/>
            <person name="Dopson M."/>
        </authorList>
    </citation>
    <scope>NUCLEOTIDE SEQUENCE</scope>
    <source>
        <strain evidence="1">TM448B02758</strain>
    </source>
</reference>
<proteinExistence type="predicted"/>
<name>A0A6M3XVG4_9ZZZZ</name>